<gene>
    <name evidence="5" type="ORF">AABB31_06560</name>
</gene>
<evidence type="ECO:0000259" key="4">
    <source>
        <dbReference type="PROSITE" id="PS50949"/>
    </source>
</evidence>
<reference evidence="5" key="1">
    <citation type="submission" date="2024-08" db="EMBL/GenBank/DDBJ databases">
        <title>Phylogenomic analyses of a clade within the roseobacter group suggest taxonomic reassignments of species of the genera Aestuariivita, Citreicella, Loktanella, Nautella, Pelagibaca, Ruegeria, Thalassobius, Thiobacimonas and Tropicibacter, and the proposal o.</title>
        <authorList>
            <person name="Jeon C.O."/>
        </authorList>
    </citation>
    <scope>NUCLEOTIDE SEQUENCE</scope>
    <source>
        <strain evidence="5">SS1-5</strain>
    </source>
</reference>
<dbReference type="KEGG" id="yrh:AABB31_06560"/>
<proteinExistence type="predicted"/>
<organism evidence="5 6">
    <name type="scientific">Yoonia rhodophyticola</name>
    <dbReference type="NCBI Taxonomy" id="3137370"/>
    <lineage>
        <taxon>Bacteria</taxon>
        <taxon>Pseudomonadati</taxon>
        <taxon>Pseudomonadota</taxon>
        <taxon>Alphaproteobacteria</taxon>
        <taxon>Rhodobacterales</taxon>
        <taxon>Paracoccaceae</taxon>
        <taxon>Yoonia</taxon>
    </lineage>
</organism>
<dbReference type="Pfam" id="PF07729">
    <property type="entry name" value="FCD"/>
    <property type="match status" value="1"/>
</dbReference>
<evidence type="ECO:0000313" key="5">
    <source>
        <dbReference type="EMBL" id="WZU68548.1"/>
    </source>
</evidence>
<dbReference type="InterPro" id="IPR036388">
    <property type="entry name" value="WH-like_DNA-bd_sf"/>
</dbReference>
<dbReference type="PANTHER" id="PTHR43537">
    <property type="entry name" value="TRANSCRIPTIONAL REGULATOR, GNTR FAMILY"/>
    <property type="match status" value="1"/>
</dbReference>
<name>A0AAN0MCG5_9RHOB</name>
<dbReference type="RefSeq" id="WP_342077837.1">
    <property type="nucleotide sequence ID" value="NZ_CP151767.2"/>
</dbReference>
<dbReference type="GO" id="GO:0003677">
    <property type="term" value="F:DNA binding"/>
    <property type="evidence" value="ECO:0007669"/>
    <property type="project" value="UniProtKB-KW"/>
</dbReference>
<dbReference type="AlphaFoldDB" id="A0AAN0MCG5"/>
<dbReference type="SUPFAM" id="SSF46785">
    <property type="entry name" value="Winged helix' DNA-binding domain"/>
    <property type="match status" value="1"/>
</dbReference>
<dbReference type="InterPro" id="IPR008920">
    <property type="entry name" value="TF_FadR/GntR_C"/>
</dbReference>
<dbReference type="Gene3D" id="1.20.120.530">
    <property type="entry name" value="GntR ligand-binding domain-like"/>
    <property type="match status" value="1"/>
</dbReference>
<dbReference type="InterPro" id="IPR036390">
    <property type="entry name" value="WH_DNA-bd_sf"/>
</dbReference>
<dbReference type="CDD" id="cd07377">
    <property type="entry name" value="WHTH_GntR"/>
    <property type="match status" value="1"/>
</dbReference>
<evidence type="ECO:0000256" key="2">
    <source>
        <dbReference type="ARBA" id="ARBA00023125"/>
    </source>
</evidence>
<dbReference type="PROSITE" id="PS50949">
    <property type="entry name" value="HTH_GNTR"/>
    <property type="match status" value="1"/>
</dbReference>
<keyword evidence="6" id="KW-1185">Reference proteome</keyword>
<feature type="domain" description="HTH gntR-type" evidence="4">
    <location>
        <begin position="1"/>
        <end position="63"/>
    </location>
</feature>
<dbReference type="EMBL" id="CP151767">
    <property type="protein sequence ID" value="WZU68548.1"/>
    <property type="molecule type" value="Genomic_DNA"/>
</dbReference>
<keyword evidence="3" id="KW-0804">Transcription</keyword>
<accession>A0AAN0MCG5</accession>
<dbReference type="SMART" id="SM00895">
    <property type="entry name" value="FCD"/>
    <property type="match status" value="1"/>
</dbReference>
<dbReference type="SMART" id="SM00345">
    <property type="entry name" value="HTH_GNTR"/>
    <property type="match status" value="1"/>
</dbReference>
<keyword evidence="1" id="KW-0805">Transcription regulation</keyword>
<sequence length="227" mass="24963">MAEQIGTRILGGVYPPGQTLAEEPLLCEEFGVSRTVVREAVRMLVAKGMLEVRPRIGTRVLDPKDWQLLDRAVLQWQQGVQLDGGQLKDLIELRQAVEPDAAALAAQRRTDGDMQAIRDALAQMEKTVGQNNEYVVADARFHIAILHTARNRYFDALENAIFTGLLLSIRLTNPDAARNRKSLPLHRDISDAIADGDAAQARRAMTAHLTDAAARLAARLDAAPDAR</sequence>
<dbReference type="Gene3D" id="1.10.10.10">
    <property type="entry name" value="Winged helix-like DNA-binding domain superfamily/Winged helix DNA-binding domain"/>
    <property type="match status" value="1"/>
</dbReference>
<dbReference type="InterPro" id="IPR011711">
    <property type="entry name" value="GntR_C"/>
</dbReference>
<keyword evidence="2" id="KW-0238">DNA-binding</keyword>
<dbReference type="GO" id="GO:0003700">
    <property type="term" value="F:DNA-binding transcription factor activity"/>
    <property type="evidence" value="ECO:0007669"/>
    <property type="project" value="InterPro"/>
</dbReference>
<evidence type="ECO:0000313" key="6">
    <source>
        <dbReference type="Proteomes" id="UP001470809"/>
    </source>
</evidence>
<dbReference type="Pfam" id="PF00392">
    <property type="entry name" value="GntR"/>
    <property type="match status" value="1"/>
</dbReference>
<dbReference type="InterPro" id="IPR000524">
    <property type="entry name" value="Tscrpt_reg_HTH_GntR"/>
</dbReference>
<evidence type="ECO:0000256" key="3">
    <source>
        <dbReference type="ARBA" id="ARBA00023163"/>
    </source>
</evidence>
<evidence type="ECO:0000256" key="1">
    <source>
        <dbReference type="ARBA" id="ARBA00023015"/>
    </source>
</evidence>
<dbReference type="SUPFAM" id="SSF48008">
    <property type="entry name" value="GntR ligand-binding domain-like"/>
    <property type="match status" value="1"/>
</dbReference>
<dbReference type="PANTHER" id="PTHR43537:SF44">
    <property type="entry name" value="GNTR FAMILY REGULATORY PROTEIN"/>
    <property type="match status" value="1"/>
</dbReference>
<dbReference type="PRINTS" id="PR00035">
    <property type="entry name" value="HTHGNTR"/>
</dbReference>
<dbReference type="Proteomes" id="UP001470809">
    <property type="component" value="Chromosome"/>
</dbReference>
<protein>
    <submittedName>
        <fullName evidence="5">FadR/GntR family transcriptional regulator</fullName>
    </submittedName>
</protein>